<evidence type="ECO:0000256" key="8">
    <source>
        <dbReference type="ARBA" id="ARBA00023136"/>
    </source>
</evidence>
<evidence type="ECO:0000256" key="10">
    <source>
        <dbReference type="PROSITE-ProRule" id="PRU01193"/>
    </source>
</evidence>
<organism evidence="14 15">
    <name type="scientific">Aerococcus agrisoli</name>
    <dbReference type="NCBI Taxonomy" id="2487350"/>
    <lineage>
        <taxon>Bacteria</taxon>
        <taxon>Bacillati</taxon>
        <taxon>Bacillota</taxon>
        <taxon>Bacilli</taxon>
        <taxon>Lactobacillales</taxon>
        <taxon>Aerococcaceae</taxon>
        <taxon>Aerococcus</taxon>
    </lineage>
</organism>
<evidence type="ECO:0000256" key="7">
    <source>
        <dbReference type="ARBA" id="ARBA00023122"/>
    </source>
</evidence>
<feature type="domain" description="CBS" evidence="12">
    <location>
        <begin position="288"/>
        <end position="345"/>
    </location>
</feature>
<dbReference type="SUPFAM" id="SSF54631">
    <property type="entry name" value="CBS-domain pair"/>
    <property type="match status" value="1"/>
</dbReference>
<evidence type="ECO:0000256" key="4">
    <source>
        <dbReference type="ARBA" id="ARBA00022692"/>
    </source>
</evidence>
<evidence type="ECO:0000256" key="2">
    <source>
        <dbReference type="ARBA" id="ARBA00006337"/>
    </source>
</evidence>
<feature type="transmembrane region" description="Helical" evidence="11">
    <location>
        <begin position="69"/>
        <end position="92"/>
    </location>
</feature>
<dbReference type="Pfam" id="PF00571">
    <property type="entry name" value="CBS"/>
    <property type="match status" value="2"/>
</dbReference>
<dbReference type="PANTHER" id="PTHR43099:SF5">
    <property type="entry name" value="HLYC_CORC FAMILY TRANSPORTER"/>
    <property type="match status" value="1"/>
</dbReference>
<dbReference type="GO" id="GO:0005886">
    <property type="term" value="C:plasma membrane"/>
    <property type="evidence" value="ECO:0007669"/>
    <property type="project" value="UniProtKB-SubCell"/>
</dbReference>
<evidence type="ECO:0000256" key="1">
    <source>
        <dbReference type="ARBA" id="ARBA00004651"/>
    </source>
</evidence>
<proteinExistence type="inferred from homology"/>
<dbReference type="InterPro" id="IPR000644">
    <property type="entry name" value="CBS_dom"/>
</dbReference>
<evidence type="ECO:0000256" key="3">
    <source>
        <dbReference type="ARBA" id="ARBA00022475"/>
    </source>
</evidence>
<keyword evidence="15" id="KW-1185">Reference proteome</keyword>
<dbReference type="InterPro" id="IPR036318">
    <property type="entry name" value="FAD-bd_PCMH-like_sf"/>
</dbReference>
<evidence type="ECO:0000259" key="13">
    <source>
        <dbReference type="PROSITE" id="PS51846"/>
    </source>
</evidence>
<gene>
    <name evidence="14" type="ORF">EF384_05775</name>
</gene>
<feature type="domain" description="CBS" evidence="12">
    <location>
        <begin position="222"/>
        <end position="285"/>
    </location>
</feature>
<evidence type="ECO:0000313" key="14">
    <source>
        <dbReference type="EMBL" id="RPA60407.1"/>
    </source>
</evidence>
<reference evidence="14 15" key="1">
    <citation type="submission" date="2018-11" db="EMBL/GenBank/DDBJ databases">
        <title>Aerococcus sp. SJQ22, whole genome shotgun sequence.</title>
        <authorList>
            <person name="Sun L."/>
            <person name="Gao X."/>
            <person name="Chen W."/>
            <person name="Huang K."/>
        </authorList>
    </citation>
    <scope>NUCLEOTIDE SEQUENCE [LARGE SCALE GENOMIC DNA]</scope>
    <source>
        <strain evidence="14 15">SJQ22</strain>
    </source>
</reference>
<evidence type="ECO:0000313" key="15">
    <source>
        <dbReference type="Proteomes" id="UP000273977"/>
    </source>
</evidence>
<keyword evidence="5" id="KW-0677">Repeat</keyword>
<keyword evidence="4 10" id="KW-0812">Transmembrane</keyword>
<name>A0A3N4GG83_9LACT</name>
<dbReference type="PANTHER" id="PTHR43099">
    <property type="entry name" value="UPF0053 PROTEIN YRKA"/>
    <property type="match status" value="1"/>
</dbReference>
<keyword evidence="7 9" id="KW-0129">CBS domain</keyword>
<dbReference type="InterPro" id="IPR016169">
    <property type="entry name" value="FAD-bd_PCMH_sub2"/>
</dbReference>
<evidence type="ECO:0000256" key="11">
    <source>
        <dbReference type="SAM" id="Phobius"/>
    </source>
</evidence>
<dbReference type="Pfam" id="PF03471">
    <property type="entry name" value="CorC_HlyC"/>
    <property type="match status" value="1"/>
</dbReference>
<dbReference type="SUPFAM" id="SSF56176">
    <property type="entry name" value="FAD-binding/transporter-associated domain-like"/>
    <property type="match status" value="1"/>
</dbReference>
<keyword evidence="6 10" id="KW-1133">Transmembrane helix</keyword>
<dbReference type="InterPro" id="IPR046342">
    <property type="entry name" value="CBS_dom_sf"/>
</dbReference>
<dbReference type="PROSITE" id="PS51846">
    <property type="entry name" value="CNNM"/>
    <property type="match status" value="1"/>
</dbReference>
<keyword evidence="3" id="KW-1003">Cell membrane</keyword>
<dbReference type="OrthoDB" id="9798188at2"/>
<dbReference type="GO" id="GO:0050660">
    <property type="term" value="F:flavin adenine dinucleotide binding"/>
    <property type="evidence" value="ECO:0007669"/>
    <property type="project" value="InterPro"/>
</dbReference>
<sequence>MGDPGASNVGGQILLIVILTLVNAFLAGAEMAFVSVNHSKLEDMAEEGDVKSKKVLKLLENSDDFLSTIQVGITFAGFFSSAAASTTFVSYLQPYMEGLPAAETLATAAVTIILSYFTLVLGELYPKQLALQVPETYARNAAGTISVLKTIFKPFVWLLTASTNILKHLTPIEFSADSQQFTREEIQGIINSSRREGVIDIDEFRMMQGVLSLDTKLAREVMTPRTDTFMVDIEDDSQEILNQILSSQYSRVPVFETDKDDIVGIIHTKDILREARKVGFENVEIRNVIKPAFFAPETSFIDDLLLQFKKNHQHLAILKDEYNGVVGLVTLEDLIEEIVGDIEDEYDEISHLYKKINETTYIINGIMPIDKFNQLFHTSVESAESDTIAGYMIEILGFFPDDRAEEVIRIENYNLMTTAVENGRIRGIQVKQLTEEQLAAEAAENLEG</sequence>
<dbReference type="Pfam" id="PF01595">
    <property type="entry name" value="CNNM"/>
    <property type="match status" value="1"/>
</dbReference>
<dbReference type="InterPro" id="IPR005170">
    <property type="entry name" value="Transptr-assoc_dom"/>
</dbReference>
<dbReference type="InterPro" id="IPR002550">
    <property type="entry name" value="CNNM"/>
</dbReference>
<dbReference type="InterPro" id="IPR044751">
    <property type="entry name" value="Ion_transp-like_CBS"/>
</dbReference>
<protein>
    <submittedName>
        <fullName evidence="14">HlyC/CorC family transporter</fullName>
    </submittedName>
</protein>
<evidence type="ECO:0000256" key="9">
    <source>
        <dbReference type="PROSITE-ProRule" id="PRU00703"/>
    </source>
</evidence>
<dbReference type="Proteomes" id="UP000273977">
    <property type="component" value="Unassembled WGS sequence"/>
</dbReference>
<comment type="subcellular location">
    <subcellularLocation>
        <location evidence="1">Cell membrane</location>
        <topology evidence="1">Multi-pass membrane protein</topology>
    </subcellularLocation>
</comment>
<evidence type="ECO:0000256" key="6">
    <source>
        <dbReference type="ARBA" id="ARBA00022989"/>
    </source>
</evidence>
<keyword evidence="8 10" id="KW-0472">Membrane</keyword>
<evidence type="ECO:0000256" key="5">
    <source>
        <dbReference type="ARBA" id="ARBA00022737"/>
    </source>
</evidence>
<feature type="domain" description="CNNM transmembrane" evidence="13">
    <location>
        <begin position="5"/>
        <end position="203"/>
    </location>
</feature>
<dbReference type="FunFam" id="3.10.580.10:FF:000002">
    <property type="entry name" value="Magnesium/cobalt efflux protein CorC"/>
    <property type="match status" value="1"/>
</dbReference>
<dbReference type="AlphaFoldDB" id="A0A3N4GG83"/>
<dbReference type="CDD" id="cd04590">
    <property type="entry name" value="CBS_pair_CorC_HlyC_assoc"/>
    <property type="match status" value="1"/>
</dbReference>
<feature type="transmembrane region" description="Helical" evidence="11">
    <location>
        <begin position="12"/>
        <end position="34"/>
    </location>
</feature>
<comment type="similarity">
    <text evidence="2">Belongs to the UPF0053 family.</text>
</comment>
<dbReference type="SMART" id="SM01091">
    <property type="entry name" value="CorC_HlyC"/>
    <property type="match status" value="1"/>
</dbReference>
<dbReference type="Gene3D" id="3.30.465.10">
    <property type="match status" value="1"/>
</dbReference>
<dbReference type="RefSeq" id="WP_123780156.1">
    <property type="nucleotide sequence ID" value="NZ_RKMG01000016.1"/>
</dbReference>
<comment type="caution">
    <text evidence="14">The sequence shown here is derived from an EMBL/GenBank/DDBJ whole genome shotgun (WGS) entry which is preliminary data.</text>
</comment>
<evidence type="ECO:0000259" key="12">
    <source>
        <dbReference type="PROSITE" id="PS51371"/>
    </source>
</evidence>
<accession>A0A3N4GG83</accession>
<dbReference type="EMBL" id="RKMG01000016">
    <property type="protein sequence ID" value="RPA60407.1"/>
    <property type="molecule type" value="Genomic_DNA"/>
</dbReference>
<dbReference type="PROSITE" id="PS51371">
    <property type="entry name" value="CBS"/>
    <property type="match status" value="2"/>
</dbReference>
<dbReference type="Gene3D" id="3.10.580.10">
    <property type="entry name" value="CBS-domain"/>
    <property type="match status" value="1"/>
</dbReference>
<feature type="transmembrane region" description="Helical" evidence="11">
    <location>
        <begin position="104"/>
        <end position="125"/>
    </location>
</feature>
<dbReference type="InterPro" id="IPR051676">
    <property type="entry name" value="UPF0053_domain"/>
</dbReference>